<dbReference type="InterPro" id="IPR050128">
    <property type="entry name" value="Sulfate_adenylyltrnsfr_sub2"/>
</dbReference>
<dbReference type="SUPFAM" id="SSF52402">
    <property type="entry name" value="Adenine nucleotide alpha hydrolases-like"/>
    <property type="match status" value="1"/>
</dbReference>
<gene>
    <name evidence="2" type="ORF">BY453_13710</name>
</gene>
<evidence type="ECO:0000259" key="1">
    <source>
        <dbReference type="Pfam" id="PF01507"/>
    </source>
</evidence>
<name>A0A4R7DVA8_9FIRM</name>
<dbReference type="PANTHER" id="PTHR43196:SF2">
    <property type="entry name" value="PHOSPHOADENOSINE PHOSPHOSULFATE REDUCTASE"/>
    <property type="match status" value="1"/>
</dbReference>
<dbReference type="Proteomes" id="UP000295758">
    <property type="component" value="Unassembled WGS sequence"/>
</dbReference>
<sequence>MNFFNGNKVKDILTQIQEQYLEDNRPWIVGYSGGKDSSTVTQLIFLALNDLKEQNIELNKDVYIISADTLVETPMIINFIADTLNDIQEKAEKIELPIKSQLVRPKYKDSFWTLLIGKGYPTPRQKFRWCTDRLKIQPTTDFIKNKLSEHDEAIVVLGVRKGESASRDQVLNNSKIKGQTLRRHQSLNNAYVYSPIEEFDVDDVWHFLLRYNNGISPWDSDNNDLYELYRESDSECPMVVDKNTSPCGESRFGCWVCTVVQEDKSIQGFIQAGEEWLRPLAKFRRDIMEMREDRDKREKKRSNGAIYSIEREGKKLRGLGPFTLEARKEILEELLKVEKKVADHIDYPLIRTEELKLIRKEWINSGDWNDSLPKIYKKIYNKELPWAYDNNFLLDEEEINLITELCQKEDINIEILKRLISLESQYTGQNYRYNIYKKINKILHQDWIHYDEIRDINNGSDISEIK</sequence>
<dbReference type="GO" id="GO:0003824">
    <property type="term" value="F:catalytic activity"/>
    <property type="evidence" value="ECO:0007669"/>
    <property type="project" value="InterPro"/>
</dbReference>
<accession>A0A4R7DVA8</accession>
<dbReference type="InterPro" id="IPR014729">
    <property type="entry name" value="Rossmann-like_a/b/a_fold"/>
</dbReference>
<dbReference type="Gene3D" id="3.40.50.620">
    <property type="entry name" value="HUPs"/>
    <property type="match status" value="1"/>
</dbReference>
<evidence type="ECO:0000313" key="3">
    <source>
        <dbReference type="Proteomes" id="UP000295758"/>
    </source>
</evidence>
<dbReference type="AlphaFoldDB" id="A0A4R7DVA8"/>
<dbReference type="Pfam" id="PF01507">
    <property type="entry name" value="PAPS_reduct"/>
    <property type="match status" value="1"/>
</dbReference>
<dbReference type="NCBIfam" id="TIGR03183">
    <property type="entry name" value="DNA_S_dndC"/>
    <property type="match status" value="1"/>
</dbReference>
<proteinExistence type="predicted"/>
<organism evidence="2 3">
    <name type="scientific">Halanaerobium congolense</name>
    <dbReference type="NCBI Taxonomy" id="54121"/>
    <lineage>
        <taxon>Bacteria</taxon>
        <taxon>Bacillati</taxon>
        <taxon>Bacillota</taxon>
        <taxon>Clostridia</taxon>
        <taxon>Halanaerobiales</taxon>
        <taxon>Halanaerobiaceae</taxon>
        <taxon>Halanaerobium</taxon>
    </lineage>
</organism>
<comment type="caution">
    <text evidence="2">The sequence shown here is derived from an EMBL/GenBank/DDBJ whole genome shotgun (WGS) entry which is preliminary data.</text>
</comment>
<feature type="domain" description="Phosphoadenosine phosphosulphate reductase" evidence="1">
    <location>
        <begin position="28"/>
        <end position="215"/>
    </location>
</feature>
<dbReference type="InterPro" id="IPR002500">
    <property type="entry name" value="PAPS_reduct_dom"/>
</dbReference>
<evidence type="ECO:0000313" key="2">
    <source>
        <dbReference type="EMBL" id="TDS26203.1"/>
    </source>
</evidence>
<dbReference type="InterPro" id="IPR017598">
    <property type="entry name" value="SulphurTrfase_DndC"/>
</dbReference>
<protein>
    <submittedName>
        <fullName evidence="2">DNA sulfur modification protein DndC</fullName>
    </submittedName>
</protein>
<dbReference type="EMBL" id="SOAA01000037">
    <property type="protein sequence ID" value="TDS26203.1"/>
    <property type="molecule type" value="Genomic_DNA"/>
</dbReference>
<dbReference type="RefSeq" id="WP_089723325.1">
    <property type="nucleotide sequence ID" value="NZ_FNGB01000040.1"/>
</dbReference>
<dbReference type="PANTHER" id="PTHR43196">
    <property type="entry name" value="SULFATE ADENYLYLTRANSFERASE SUBUNIT 2"/>
    <property type="match status" value="1"/>
</dbReference>
<dbReference type="NCBIfam" id="NF005316">
    <property type="entry name" value="PRK06850.1"/>
    <property type="match status" value="1"/>
</dbReference>
<reference evidence="2 3" key="1">
    <citation type="submission" date="2019-03" db="EMBL/GenBank/DDBJ databases">
        <title>Deep subsurface shale carbon reservoir microbial communities from Ohio and West Virginia, USA.</title>
        <authorList>
            <person name="Wrighton K."/>
        </authorList>
    </citation>
    <scope>NUCLEOTIDE SEQUENCE [LARGE SCALE GENOMIC DNA]</scope>
    <source>
        <strain evidence="2 3">UTICA-S4D12</strain>
    </source>
</reference>